<name>N9U2R6_9GAMM</name>
<evidence type="ECO:0008006" key="4">
    <source>
        <dbReference type="Google" id="ProtNLM"/>
    </source>
</evidence>
<evidence type="ECO:0000313" key="3">
    <source>
        <dbReference type="Proteomes" id="UP000023775"/>
    </source>
</evidence>
<comment type="caution">
    <text evidence="2">The sequence shown here is derived from an EMBL/GenBank/DDBJ whole genome shotgun (WGS) entry which is preliminary data.</text>
</comment>
<dbReference type="EMBL" id="APVG01000013">
    <property type="protein sequence ID" value="ENY72610.1"/>
    <property type="molecule type" value="Genomic_DNA"/>
</dbReference>
<accession>N9U2R6</accession>
<sequence length="260" mass="29785">MAEESLGTKVTNLAVAVLTIVASLYGGYVFIESKFEEFVAEKLEPYQQLLIAQSIDNDGAIFEYQKSLKTMLDDKVTSEMLTAVVTPYLTSIANSDKPYKYQHHTESIRKLIGTKLPMDYNMANSFGWIYLSTNDVEKSREYFQLSLSLYKQADLLELSSNTSYGLMLTYLISGDMEQAIANYNNTWKYDYSGYNPNTYYSSGFQEYQWAQRLFALYPSLKGNHQKLLDYLKVTYELGEQIKPKEINKEVIEALQIESGT</sequence>
<reference evidence="2 3" key="1">
    <citation type="journal article" date="2013" name="Genome Announc.">
        <title>Draft Genome Sequence of the Aeromonas diversa Type Strain.</title>
        <authorList>
            <person name="Farfan M."/>
            <person name="Spataro N."/>
            <person name="Sanglas A."/>
            <person name="Albarral V."/>
            <person name="Loren J.G."/>
            <person name="Bosch E."/>
            <person name="Fuste M.C."/>
        </authorList>
    </citation>
    <scope>NUCLEOTIDE SEQUENCE [LARGE SCALE GENOMIC DNA]</scope>
    <source>
        <strain evidence="2 3">2478-85</strain>
    </source>
</reference>
<keyword evidence="1" id="KW-0812">Transmembrane</keyword>
<dbReference type="InterPro" id="IPR011990">
    <property type="entry name" value="TPR-like_helical_dom_sf"/>
</dbReference>
<protein>
    <recommendedName>
        <fullName evidence="4">TPR repeat-containing protein</fullName>
    </recommendedName>
</protein>
<dbReference type="AlphaFoldDB" id="N9U2R6"/>
<keyword evidence="1" id="KW-0472">Membrane</keyword>
<dbReference type="SUPFAM" id="SSF48452">
    <property type="entry name" value="TPR-like"/>
    <property type="match status" value="1"/>
</dbReference>
<keyword evidence="3" id="KW-1185">Reference proteome</keyword>
<evidence type="ECO:0000313" key="2">
    <source>
        <dbReference type="EMBL" id="ENY72610.1"/>
    </source>
</evidence>
<keyword evidence="1" id="KW-1133">Transmembrane helix</keyword>
<dbReference type="Proteomes" id="UP000023775">
    <property type="component" value="Unassembled WGS sequence"/>
</dbReference>
<dbReference type="Gene3D" id="1.25.40.10">
    <property type="entry name" value="Tetratricopeptide repeat domain"/>
    <property type="match status" value="1"/>
</dbReference>
<dbReference type="RefSeq" id="WP_005350424.1">
    <property type="nucleotide sequence ID" value="NZ_APVG01000013.1"/>
</dbReference>
<organism evidence="2 3">
    <name type="scientific">Aeromonas diversa CDC 2478-85</name>
    <dbReference type="NCBI Taxonomy" id="1268237"/>
    <lineage>
        <taxon>Bacteria</taxon>
        <taxon>Pseudomonadati</taxon>
        <taxon>Pseudomonadota</taxon>
        <taxon>Gammaproteobacteria</taxon>
        <taxon>Aeromonadales</taxon>
        <taxon>Aeromonadaceae</taxon>
        <taxon>Aeromonas</taxon>
    </lineage>
</organism>
<proteinExistence type="predicted"/>
<gene>
    <name evidence="2" type="ORF">G114_06712</name>
</gene>
<evidence type="ECO:0000256" key="1">
    <source>
        <dbReference type="SAM" id="Phobius"/>
    </source>
</evidence>
<feature type="transmembrane region" description="Helical" evidence="1">
    <location>
        <begin position="12"/>
        <end position="31"/>
    </location>
</feature>